<protein>
    <submittedName>
        <fullName evidence="3">OB-fold domain-containing protein</fullName>
    </submittedName>
</protein>
<feature type="domain" description="ChsH2 C-terminal OB-fold" evidence="1">
    <location>
        <begin position="52"/>
        <end position="107"/>
    </location>
</feature>
<dbReference type="Pfam" id="PF01796">
    <property type="entry name" value="OB_ChsH2_C"/>
    <property type="match status" value="1"/>
</dbReference>
<dbReference type="InterPro" id="IPR022002">
    <property type="entry name" value="ChsH2_Znr"/>
</dbReference>
<comment type="caution">
    <text evidence="3">The sequence shown here is derived from an EMBL/GenBank/DDBJ whole genome shotgun (WGS) entry which is preliminary data.</text>
</comment>
<sequence>MAEIDPAGAPEVVFRDGLAEGELRYQRCRACSTAVFQPRVLCTGCGSDDLSWERSSGRGTVYSTTAVRGRGGAHNVALVDLDEGFRMMSRVDDIDPGSVGIGMRVAFTTVEDNGDPVAVFRKGSA</sequence>
<dbReference type="AlphaFoldDB" id="A0A929BD63"/>
<evidence type="ECO:0000259" key="2">
    <source>
        <dbReference type="Pfam" id="PF12172"/>
    </source>
</evidence>
<evidence type="ECO:0000313" key="4">
    <source>
        <dbReference type="Proteomes" id="UP000598360"/>
    </source>
</evidence>
<accession>A0A929BD63</accession>
<dbReference type="Gene3D" id="6.10.30.10">
    <property type="match status" value="1"/>
</dbReference>
<dbReference type="PANTHER" id="PTHR34075">
    <property type="entry name" value="BLR3430 PROTEIN"/>
    <property type="match status" value="1"/>
</dbReference>
<dbReference type="InterPro" id="IPR052513">
    <property type="entry name" value="Thioester_dehydratase-like"/>
</dbReference>
<dbReference type="Proteomes" id="UP000598360">
    <property type="component" value="Unassembled WGS sequence"/>
</dbReference>
<evidence type="ECO:0000259" key="1">
    <source>
        <dbReference type="Pfam" id="PF01796"/>
    </source>
</evidence>
<evidence type="ECO:0000313" key="3">
    <source>
        <dbReference type="EMBL" id="MBE9375883.1"/>
    </source>
</evidence>
<dbReference type="PANTHER" id="PTHR34075:SF5">
    <property type="entry name" value="BLR3430 PROTEIN"/>
    <property type="match status" value="1"/>
</dbReference>
<dbReference type="EMBL" id="JADEYC010000027">
    <property type="protein sequence ID" value="MBE9375883.1"/>
    <property type="molecule type" value="Genomic_DNA"/>
</dbReference>
<reference evidence="3" key="1">
    <citation type="submission" date="2020-10" db="EMBL/GenBank/DDBJ databases">
        <title>Diversity and distribution of actinomycetes associated with coral in the coast of Hainan.</title>
        <authorList>
            <person name="Li F."/>
        </authorList>
    </citation>
    <scope>NUCLEOTIDE SEQUENCE</scope>
    <source>
        <strain evidence="3">HNM0983</strain>
    </source>
</reference>
<dbReference type="Pfam" id="PF12172">
    <property type="entry name" value="zf-ChsH2"/>
    <property type="match status" value="1"/>
</dbReference>
<keyword evidence="4" id="KW-1185">Reference proteome</keyword>
<dbReference type="InterPro" id="IPR012340">
    <property type="entry name" value="NA-bd_OB-fold"/>
</dbReference>
<dbReference type="InterPro" id="IPR002878">
    <property type="entry name" value="ChsH2_C"/>
</dbReference>
<dbReference type="RefSeq" id="WP_193929328.1">
    <property type="nucleotide sequence ID" value="NZ_JADEYC010000027.1"/>
</dbReference>
<dbReference type="SUPFAM" id="SSF50249">
    <property type="entry name" value="Nucleic acid-binding proteins"/>
    <property type="match status" value="1"/>
</dbReference>
<feature type="domain" description="ChsH2 rubredoxin-like zinc ribbon" evidence="2">
    <location>
        <begin position="15"/>
        <end position="50"/>
    </location>
</feature>
<organism evidence="3 4">
    <name type="scientific">Saccharopolyspora montiporae</name>
    <dbReference type="NCBI Taxonomy" id="2781240"/>
    <lineage>
        <taxon>Bacteria</taxon>
        <taxon>Bacillati</taxon>
        <taxon>Actinomycetota</taxon>
        <taxon>Actinomycetes</taxon>
        <taxon>Pseudonocardiales</taxon>
        <taxon>Pseudonocardiaceae</taxon>
        <taxon>Saccharopolyspora</taxon>
    </lineage>
</organism>
<name>A0A929BD63_9PSEU</name>
<gene>
    <name evidence="3" type="ORF">IQ251_15640</name>
</gene>
<proteinExistence type="predicted"/>